<comment type="caution">
    <text evidence="2">The sequence shown here is derived from an EMBL/GenBank/DDBJ whole genome shotgun (WGS) entry which is preliminary data.</text>
</comment>
<dbReference type="PANTHER" id="PTHR43249">
    <property type="entry name" value="UDP-N-ACETYL-2-AMINO-2-DEOXY-D-GLUCURONATE OXIDASE"/>
    <property type="match status" value="1"/>
</dbReference>
<sequence>MPQKKINVAIVGLGFGAEFIPIYQRHPGAHMYAICQRTRSKLDEIGDAFDVEKRYTDFDELLKDPDIDAVHINSPIANHAAQSLAALRAGKHVACTVPMATTVEECRQLVEAVQETGLTYMMMETVVYSREYLYVKTLYEQGELGKLQFLRGSHQQEMAGWPGYWEGLPPMHYATHCVAPVLSLPDRDAAYVSCFGSGRIDENLIDKYGSPFAIETCHIRLRDSDLSAEVTRSLFNTARQYRESFDVYGSKKSFEWSLTEAGTHILHTGEEPAATEAPDFADRLPEDIRPFTRQGVYDAEAHQHLSFIQGSGHGGSHPHLVHEFISALQEGRKPYPDVRRSANITCVGILAHMSAMADGKLIPLPAFTFAAG</sequence>
<dbReference type="SUPFAM" id="SSF55347">
    <property type="entry name" value="Glyceraldehyde-3-phosphate dehydrogenase-like, C-terminal domain"/>
    <property type="match status" value="1"/>
</dbReference>
<dbReference type="InterPro" id="IPR036291">
    <property type="entry name" value="NAD(P)-bd_dom_sf"/>
</dbReference>
<dbReference type="SUPFAM" id="SSF51735">
    <property type="entry name" value="NAD(P)-binding Rossmann-fold domains"/>
    <property type="match status" value="1"/>
</dbReference>
<protein>
    <submittedName>
        <fullName evidence="2">Gfo/Idh/MocA family oxidoreductase</fullName>
    </submittedName>
</protein>
<gene>
    <name evidence="2" type="ORF">GCM10023143_24840</name>
</gene>
<dbReference type="Proteomes" id="UP001501207">
    <property type="component" value="Unassembled WGS sequence"/>
</dbReference>
<feature type="domain" description="Gfo/Idh/MocA-like oxidoreductase N-terminal" evidence="1">
    <location>
        <begin position="6"/>
        <end position="122"/>
    </location>
</feature>
<dbReference type="Pfam" id="PF01408">
    <property type="entry name" value="GFO_IDH_MocA"/>
    <property type="match status" value="1"/>
</dbReference>
<reference evidence="3" key="1">
    <citation type="journal article" date="2019" name="Int. J. Syst. Evol. Microbiol.">
        <title>The Global Catalogue of Microorganisms (GCM) 10K type strain sequencing project: providing services to taxonomists for standard genome sequencing and annotation.</title>
        <authorList>
            <consortium name="The Broad Institute Genomics Platform"/>
            <consortium name="The Broad Institute Genome Sequencing Center for Infectious Disease"/>
            <person name="Wu L."/>
            <person name="Ma J."/>
        </authorList>
    </citation>
    <scope>NUCLEOTIDE SEQUENCE [LARGE SCALE GENOMIC DNA]</scope>
    <source>
        <strain evidence="3">JCM 17664</strain>
    </source>
</reference>
<keyword evidence="3" id="KW-1185">Reference proteome</keyword>
<accession>A0ABP8FZN6</accession>
<dbReference type="RefSeq" id="WP_344979782.1">
    <property type="nucleotide sequence ID" value="NZ_BAABFN010000006.1"/>
</dbReference>
<dbReference type="InterPro" id="IPR000683">
    <property type="entry name" value="Gfo/Idh/MocA-like_OxRdtase_N"/>
</dbReference>
<dbReference type="EMBL" id="BAABFN010000006">
    <property type="protein sequence ID" value="GAA4314150.1"/>
    <property type="molecule type" value="Genomic_DNA"/>
</dbReference>
<organism evidence="2 3">
    <name type="scientific">Compostibacter hankyongensis</name>
    <dbReference type="NCBI Taxonomy" id="1007089"/>
    <lineage>
        <taxon>Bacteria</taxon>
        <taxon>Pseudomonadati</taxon>
        <taxon>Bacteroidota</taxon>
        <taxon>Chitinophagia</taxon>
        <taxon>Chitinophagales</taxon>
        <taxon>Chitinophagaceae</taxon>
        <taxon>Compostibacter</taxon>
    </lineage>
</organism>
<evidence type="ECO:0000259" key="1">
    <source>
        <dbReference type="Pfam" id="PF01408"/>
    </source>
</evidence>
<proteinExistence type="predicted"/>
<dbReference type="Gene3D" id="3.40.50.720">
    <property type="entry name" value="NAD(P)-binding Rossmann-like Domain"/>
    <property type="match status" value="1"/>
</dbReference>
<dbReference type="PANTHER" id="PTHR43249:SF1">
    <property type="entry name" value="D-GLUCOSIDE 3-DEHYDROGENASE"/>
    <property type="match status" value="1"/>
</dbReference>
<dbReference type="InterPro" id="IPR052515">
    <property type="entry name" value="Gfo/Idh/MocA_Oxidoreductase"/>
</dbReference>
<dbReference type="Gene3D" id="3.30.360.10">
    <property type="entry name" value="Dihydrodipicolinate Reductase, domain 2"/>
    <property type="match status" value="1"/>
</dbReference>
<evidence type="ECO:0000313" key="2">
    <source>
        <dbReference type="EMBL" id="GAA4314150.1"/>
    </source>
</evidence>
<name>A0ABP8FZN6_9BACT</name>
<evidence type="ECO:0000313" key="3">
    <source>
        <dbReference type="Proteomes" id="UP001501207"/>
    </source>
</evidence>